<feature type="transmembrane region" description="Helical" evidence="8">
    <location>
        <begin position="370"/>
        <end position="392"/>
    </location>
</feature>
<proteinExistence type="inferred from homology"/>
<evidence type="ECO:0000313" key="11">
    <source>
        <dbReference type="EMBL" id="ETW85207.1"/>
    </source>
</evidence>
<evidence type="ECO:0000256" key="6">
    <source>
        <dbReference type="ARBA" id="ARBA00022989"/>
    </source>
</evidence>
<gene>
    <name evidence="11" type="ORF">HETIRDRAFT_443433</name>
</gene>
<dbReference type="FunCoup" id="W4KH92">
    <property type="interactions" value="529"/>
</dbReference>
<evidence type="ECO:0000256" key="1">
    <source>
        <dbReference type="ARBA" id="ARBA00004479"/>
    </source>
</evidence>
<comment type="pathway">
    <text evidence="2 8">Protein modification; protein glycosylation.</text>
</comment>
<dbReference type="InterPro" id="IPR055459">
    <property type="entry name" value="OST48_MD"/>
</dbReference>
<dbReference type="Pfam" id="PF03345">
    <property type="entry name" value="OST48_N"/>
    <property type="match status" value="1"/>
</dbReference>
<evidence type="ECO:0000256" key="2">
    <source>
        <dbReference type="ARBA" id="ARBA00004922"/>
    </source>
</evidence>
<reference evidence="11 12" key="1">
    <citation type="journal article" date="2012" name="New Phytol.">
        <title>Insight into trade-off between wood decay and parasitism from the genome of a fungal forest pathogen.</title>
        <authorList>
            <person name="Olson A."/>
            <person name="Aerts A."/>
            <person name="Asiegbu F."/>
            <person name="Belbahri L."/>
            <person name="Bouzid O."/>
            <person name="Broberg A."/>
            <person name="Canback B."/>
            <person name="Coutinho P.M."/>
            <person name="Cullen D."/>
            <person name="Dalman K."/>
            <person name="Deflorio G."/>
            <person name="van Diepen L.T."/>
            <person name="Dunand C."/>
            <person name="Duplessis S."/>
            <person name="Durling M."/>
            <person name="Gonthier P."/>
            <person name="Grimwood J."/>
            <person name="Fossdal C.G."/>
            <person name="Hansson D."/>
            <person name="Henrissat B."/>
            <person name="Hietala A."/>
            <person name="Himmelstrand K."/>
            <person name="Hoffmeister D."/>
            <person name="Hogberg N."/>
            <person name="James T.Y."/>
            <person name="Karlsson M."/>
            <person name="Kohler A."/>
            <person name="Kues U."/>
            <person name="Lee Y.H."/>
            <person name="Lin Y.C."/>
            <person name="Lind M."/>
            <person name="Lindquist E."/>
            <person name="Lombard V."/>
            <person name="Lucas S."/>
            <person name="Lunden K."/>
            <person name="Morin E."/>
            <person name="Murat C."/>
            <person name="Park J."/>
            <person name="Raffaello T."/>
            <person name="Rouze P."/>
            <person name="Salamov A."/>
            <person name="Schmutz J."/>
            <person name="Solheim H."/>
            <person name="Stahlberg J."/>
            <person name="Velez H."/>
            <person name="de Vries R.P."/>
            <person name="Wiebenga A."/>
            <person name="Woodward S."/>
            <person name="Yakovlev I."/>
            <person name="Garbelotto M."/>
            <person name="Martin F."/>
            <person name="Grigoriev I.V."/>
            <person name="Stenlid J."/>
        </authorList>
    </citation>
    <scope>NUCLEOTIDE SEQUENCE [LARGE SCALE GENOMIC DNA]</scope>
    <source>
        <strain evidence="11 12">TC 32-1</strain>
    </source>
</reference>
<comment type="function">
    <text evidence="8">Subunit of the oligosaccharyl transferase (OST) complex that catalyzes the initial transfer of a defined glycan (Glc(3)Man(9)GlcNAc(2) in eukaryotes) from the lipid carrier dolichol-pyrophosphate to an asparagine residue within an Asn-X-Ser/Thr consensus motif in nascent polypeptide chains, the first step in protein N-glycosylation. N-glycosylation occurs cotranslationally and the complex associates with the Sec61 complex at the channel-forming translocon complex that mediates protein translocation across the endoplasmic reticulum (ER).</text>
</comment>
<evidence type="ECO:0000256" key="5">
    <source>
        <dbReference type="ARBA" id="ARBA00022824"/>
    </source>
</evidence>
<dbReference type="GeneID" id="20675524"/>
<dbReference type="PANTHER" id="PTHR10830">
    <property type="entry name" value="DOLICHYL-DIPHOSPHOOLIGOSACCHARIDE--PROTEIN GLYCOSYLTRANSFERASE 48 KDA SUBUNIT"/>
    <property type="match status" value="1"/>
</dbReference>
<dbReference type="EMBL" id="KI925455">
    <property type="protein sequence ID" value="ETW85207.1"/>
    <property type="molecule type" value="Genomic_DNA"/>
</dbReference>
<dbReference type="UniPathway" id="UPA00378"/>
<evidence type="ECO:0000259" key="10">
    <source>
        <dbReference type="Pfam" id="PF23358"/>
    </source>
</evidence>
<dbReference type="eggNOG" id="KOG2754">
    <property type="taxonomic scope" value="Eukaryota"/>
</dbReference>
<evidence type="ECO:0000256" key="7">
    <source>
        <dbReference type="ARBA" id="ARBA00023136"/>
    </source>
</evidence>
<evidence type="ECO:0000256" key="3">
    <source>
        <dbReference type="ARBA" id="ARBA00008743"/>
    </source>
</evidence>
<feature type="domain" description="OST48 middle" evidence="10">
    <location>
        <begin position="251"/>
        <end position="392"/>
    </location>
</feature>
<comment type="subcellular location">
    <subcellularLocation>
        <location evidence="8">Endoplasmic reticulum membrane</location>
        <topology evidence="8">Single-pass type I membrane protein</topology>
    </subcellularLocation>
    <subcellularLocation>
        <location evidence="1">Membrane</location>
        <topology evidence="1">Single-pass type I membrane protein</topology>
    </subcellularLocation>
</comment>
<dbReference type="KEGG" id="hir:HETIRDRAFT_443433"/>
<protein>
    <recommendedName>
        <fullName evidence="8">Dolichyl-diphosphooligosaccharide--protein glycosyltransferase subunit WBP1</fullName>
        <shortName evidence="8">Oligosaccharyl transferase subunit WBP1</shortName>
    </recommendedName>
</protein>
<comment type="subunit">
    <text evidence="8">Component of the oligosaccharyltransferase (OST) complex.</text>
</comment>
<keyword evidence="7 8" id="KW-0472">Membrane</keyword>
<dbReference type="GO" id="GO:0008250">
    <property type="term" value="C:oligosaccharyltransferase complex"/>
    <property type="evidence" value="ECO:0007669"/>
    <property type="project" value="TreeGrafter"/>
</dbReference>
<dbReference type="GO" id="GO:0018279">
    <property type="term" value="P:protein N-linked glycosylation via asparagine"/>
    <property type="evidence" value="ECO:0007669"/>
    <property type="project" value="UniProtKB-UniRule"/>
</dbReference>
<dbReference type="InParanoid" id="W4KH92"/>
<comment type="similarity">
    <text evidence="3 8">Belongs to the DDOST 48 kDa subunit family.</text>
</comment>
<dbReference type="InterPro" id="IPR055457">
    <property type="entry name" value="OST48_N"/>
</dbReference>
<accession>W4KH92</accession>
<sequence>MLLTLLTPPAGHCCAGTGQVEHRQLCPRRPSAKLKERGFLDILWTKALIQDDIPSFAHVILFAPDTKSSIRAGHHPQSLITLLSSNTNLLIALSPKQSPFTSLAAEFSLILPPPGTPLVSHFPERSTNVTTIPIPVPPHPILTPQTAPIWLSGVPHAFGNNPLLFPILKAPAESFAADSTADSAADTLVEAAEKGGEGLWVGSALGVVTGFQTRDESRAMGIKSGNEQFAKDITAWTSQEKPILRIDSTAHHLLNETEPREHYTIKGQIVHDAYVSQYNAKTSAWEPYSGLTDLQLEFTMLDPHIRTALPAVPGVPGKYSVTFRAPDRHGVFKSVVDYKRHGWTFLASSTTVPVVPPRHDGHPRFLSAAWPYYAGAISTSVGFLLFSALWLAGDDRSAKKGGAKTE</sequence>
<evidence type="ECO:0000259" key="9">
    <source>
        <dbReference type="Pfam" id="PF03345"/>
    </source>
</evidence>
<dbReference type="Pfam" id="PF23358">
    <property type="entry name" value="OST48_MD"/>
    <property type="match status" value="1"/>
</dbReference>
<dbReference type="HOGENOM" id="CLU_031804_1_1_1"/>
<feature type="domain" description="OST48 N-terminal" evidence="9">
    <location>
        <begin position="47"/>
        <end position="236"/>
    </location>
</feature>
<keyword evidence="5 8" id="KW-0256">Endoplasmic reticulum</keyword>
<evidence type="ECO:0000256" key="4">
    <source>
        <dbReference type="ARBA" id="ARBA00022692"/>
    </source>
</evidence>
<dbReference type="OrthoDB" id="29105at2759"/>
<evidence type="ECO:0000313" key="12">
    <source>
        <dbReference type="Proteomes" id="UP000030671"/>
    </source>
</evidence>
<keyword evidence="6 8" id="KW-1133">Transmembrane helix</keyword>
<dbReference type="RefSeq" id="XP_009542080.1">
    <property type="nucleotide sequence ID" value="XM_009543785.1"/>
</dbReference>
<dbReference type="STRING" id="747525.W4KH92"/>
<dbReference type="InterPro" id="IPR005013">
    <property type="entry name" value="DDOST_48_kDa_subunit"/>
</dbReference>
<keyword evidence="4 8" id="KW-0812">Transmembrane</keyword>
<dbReference type="PANTHER" id="PTHR10830:SF0">
    <property type="entry name" value="DOLICHYL-DIPHOSPHOOLIGOSACCHARIDE--PROTEIN GLYCOSYLTRANSFERASE 48 KDA SUBUNIT"/>
    <property type="match status" value="1"/>
</dbReference>
<dbReference type="AlphaFoldDB" id="W4KH92"/>
<organism evidence="11 12">
    <name type="scientific">Heterobasidion irregulare (strain TC 32-1)</name>
    <dbReference type="NCBI Taxonomy" id="747525"/>
    <lineage>
        <taxon>Eukaryota</taxon>
        <taxon>Fungi</taxon>
        <taxon>Dikarya</taxon>
        <taxon>Basidiomycota</taxon>
        <taxon>Agaricomycotina</taxon>
        <taxon>Agaricomycetes</taxon>
        <taxon>Russulales</taxon>
        <taxon>Bondarzewiaceae</taxon>
        <taxon>Heterobasidion</taxon>
        <taxon>Heterobasidion annosum species complex</taxon>
    </lineage>
</organism>
<name>W4KH92_HETIT</name>
<keyword evidence="12" id="KW-1185">Reference proteome</keyword>
<evidence type="ECO:0000256" key="8">
    <source>
        <dbReference type="RuleBase" id="RU361142"/>
    </source>
</evidence>
<dbReference type="Proteomes" id="UP000030671">
    <property type="component" value="Unassembled WGS sequence"/>
</dbReference>